<dbReference type="AlphaFoldDB" id="A0A0F7SLW8"/>
<keyword evidence="1" id="KW-1133">Transmembrane helix</keyword>
<evidence type="ECO:0000313" key="2">
    <source>
        <dbReference type="EMBL" id="CED82416.1"/>
    </source>
</evidence>
<accession>A0A0F7SLW8</accession>
<name>A0A0F7SLW8_PHARH</name>
<protein>
    <submittedName>
        <fullName evidence="2">Uncharacterized protein</fullName>
    </submittedName>
</protein>
<keyword evidence="1" id="KW-0812">Transmembrane</keyword>
<proteinExistence type="predicted"/>
<reference evidence="2" key="1">
    <citation type="submission" date="2014-08" db="EMBL/GenBank/DDBJ databases">
        <authorList>
            <person name="Sharma Rahul"/>
            <person name="Thines Marco"/>
        </authorList>
    </citation>
    <scope>NUCLEOTIDE SEQUENCE</scope>
</reference>
<evidence type="ECO:0000256" key="1">
    <source>
        <dbReference type="SAM" id="Phobius"/>
    </source>
</evidence>
<sequence>MCPSYSSLNVSWSLRLWAVSRLSFSMLLTISNLFTIQNPSSTFVSFLFVLPSASRPLLIFTFRFISFFNTFFPHPFPYKPQPMYSLAFLSLSIRSFLLQPFFSFPLEYLTPVPPYFFLA</sequence>
<keyword evidence="1" id="KW-0472">Membrane</keyword>
<feature type="transmembrane region" description="Helical" evidence="1">
    <location>
        <begin position="12"/>
        <end position="34"/>
    </location>
</feature>
<dbReference type="EMBL" id="LN483124">
    <property type="protein sequence ID" value="CED82416.1"/>
    <property type="molecule type" value="Genomic_DNA"/>
</dbReference>
<feature type="transmembrane region" description="Helical" evidence="1">
    <location>
        <begin position="54"/>
        <end position="72"/>
    </location>
</feature>
<organism evidence="2">
    <name type="scientific">Phaffia rhodozyma</name>
    <name type="common">Yeast</name>
    <name type="synonym">Xanthophyllomyces dendrorhous</name>
    <dbReference type="NCBI Taxonomy" id="264483"/>
    <lineage>
        <taxon>Eukaryota</taxon>
        <taxon>Fungi</taxon>
        <taxon>Dikarya</taxon>
        <taxon>Basidiomycota</taxon>
        <taxon>Agaricomycotina</taxon>
        <taxon>Tremellomycetes</taxon>
        <taxon>Cystofilobasidiales</taxon>
        <taxon>Mrakiaceae</taxon>
        <taxon>Phaffia</taxon>
    </lineage>
</organism>